<accession>A0A2P2QCF4</accession>
<organism evidence="1">
    <name type="scientific">Rhizophora mucronata</name>
    <name type="common">Asiatic mangrove</name>
    <dbReference type="NCBI Taxonomy" id="61149"/>
    <lineage>
        <taxon>Eukaryota</taxon>
        <taxon>Viridiplantae</taxon>
        <taxon>Streptophyta</taxon>
        <taxon>Embryophyta</taxon>
        <taxon>Tracheophyta</taxon>
        <taxon>Spermatophyta</taxon>
        <taxon>Magnoliopsida</taxon>
        <taxon>eudicotyledons</taxon>
        <taxon>Gunneridae</taxon>
        <taxon>Pentapetalae</taxon>
        <taxon>rosids</taxon>
        <taxon>fabids</taxon>
        <taxon>Malpighiales</taxon>
        <taxon>Rhizophoraceae</taxon>
        <taxon>Rhizophora</taxon>
    </lineage>
</organism>
<dbReference type="AlphaFoldDB" id="A0A2P2QCF4"/>
<proteinExistence type="predicted"/>
<reference evidence="1" key="1">
    <citation type="submission" date="2018-02" db="EMBL/GenBank/DDBJ databases">
        <title>Rhizophora mucronata_Transcriptome.</title>
        <authorList>
            <person name="Meera S.P."/>
            <person name="Sreeshan A."/>
            <person name="Augustine A."/>
        </authorList>
    </citation>
    <scope>NUCLEOTIDE SEQUENCE</scope>
    <source>
        <tissue evidence="1">Leaf</tissue>
    </source>
</reference>
<name>A0A2P2QCF4_RHIMU</name>
<dbReference type="EMBL" id="GGEC01084125">
    <property type="protein sequence ID" value="MBX64609.1"/>
    <property type="molecule type" value="Transcribed_RNA"/>
</dbReference>
<evidence type="ECO:0000313" key="1">
    <source>
        <dbReference type="EMBL" id="MBX64609.1"/>
    </source>
</evidence>
<protein>
    <submittedName>
        <fullName evidence="1">Uncharacterized protein</fullName>
    </submittedName>
</protein>
<sequence>MGGRSSIHGFCTWGQLHGPSERVRSLTGVARVLWVLRPKSHPFFF</sequence>